<dbReference type="OrthoDB" id="4871540at2"/>
<dbReference type="PROSITE" id="PS51257">
    <property type="entry name" value="PROKAR_LIPOPROTEIN"/>
    <property type="match status" value="1"/>
</dbReference>
<gene>
    <name evidence="3" type="ORF">EV138_5043</name>
</gene>
<feature type="compositionally biased region" description="Low complexity" evidence="1">
    <location>
        <begin position="24"/>
        <end position="58"/>
    </location>
</feature>
<organism evidence="3 4">
    <name type="scientific">Kribbella voronezhensis</name>
    <dbReference type="NCBI Taxonomy" id="2512212"/>
    <lineage>
        <taxon>Bacteria</taxon>
        <taxon>Bacillati</taxon>
        <taxon>Actinomycetota</taxon>
        <taxon>Actinomycetes</taxon>
        <taxon>Propionibacteriales</taxon>
        <taxon>Kribbellaceae</taxon>
        <taxon>Kribbella</taxon>
    </lineage>
</organism>
<keyword evidence="4" id="KW-1185">Reference proteome</keyword>
<keyword evidence="2" id="KW-0732">Signal</keyword>
<dbReference type="EMBL" id="SOCE01000001">
    <property type="protein sequence ID" value="TDU91437.1"/>
    <property type="molecule type" value="Genomic_DNA"/>
</dbReference>
<comment type="caution">
    <text evidence="3">The sequence shown here is derived from an EMBL/GenBank/DDBJ whole genome shotgun (WGS) entry which is preliminary data.</text>
</comment>
<sequence>MKNLQYAALAAAAGLILAGCGDETKSGSGTTAPPASTPATSTPAPSTPTSAPSSTRTSDALPLTVTRSGGFAGFDDRVVLGADGIASVSRRGQNPVRCKVEPGLFDTVIAAVGQVDWAAVGSTKPTVRHPDDMVIAVSAGGGLARLEDPKVKPMVAPVGRLLTETTSQKLCKPV</sequence>
<reference evidence="3 4" key="1">
    <citation type="submission" date="2019-03" db="EMBL/GenBank/DDBJ databases">
        <title>Genomic Encyclopedia of Type Strains, Phase III (KMG-III): the genomes of soil and plant-associated and newly described type strains.</title>
        <authorList>
            <person name="Whitman W."/>
        </authorList>
    </citation>
    <scope>NUCLEOTIDE SEQUENCE [LARGE SCALE GENOMIC DNA]</scope>
    <source>
        <strain evidence="3 4">VKM Ac-2575</strain>
    </source>
</reference>
<evidence type="ECO:0000256" key="1">
    <source>
        <dbReference type="SAM" id="MobiDB-lite"/>
    </source>
</evidence>
<evidence type="ECO:0000256" key="2">
    <source>
        <dbReference type="SAM" id="SignalP"/>
    </source>
</evidence>
<protein>
    <submittedName>
        <fullName evidence="3">Uncharacterized protein</fullName>
    </submittedName>
</protein>
<proteinExistence type="predicted"/>
<accession>A0A4R7TIT1</accession>
<feature type="region of interest" description="Disordered" evidence="1">
    <location>
        <begin position="24"/>
        <end position="62"/>
    </location>
</feature>
<dbReference type="RefSeq" id="WP_133981186.1">
    <property type="nucleotide sequence ID" value="NZ_SOCE01000001.1"/>
</dbReference>
<evidence type="ECO:0000313" key="3">
    <source>
        <dbReference type="EMBL" id="TDU91437.1"/>
    </source>
</evidence>
<evidence type="ECO:0000313" key="4">
    <source>
        <dbReference type="Proteomes" id="UP000295151"/>
    </source>
</evidence>
<feature type="chain" id="PRO_5039319687" evidence="2">
    <location>
        <begin position="19"/>
        <end position="174"/>
    </location>
</feature>
<feature type="signal peptide" evidence="2">
    <location>
        <begin position="1"/>
        <end position="18"/>
    </location>
</feature>
<name>A0A4R7TIT1_9ACTN</name>
<dbReference type="Proteomes" id="UP000295151">
    <property type="component" value="Unassembled WGS sequence"/>
</dbReference>
<dbReference type="AlphaFoldDB" id="A0A4R7TIT1"/>